<keyword evidence="1" id="KW-0808">Transferase</keyword>
<proteinExistence type="predicted"/>
<protein>
    <submittedName>
        <fullName evidence="1">HemK methyltransferase family member 2</fullName>
    </submittedName>
</protein>
<evidence type="ECO:0000313" key="2">
    <source>
        <dbReference type="Proteomes" id="UP000298787"/>
    </source>
</evidence>
<keyword evidence="2" id="KW-1185">Reference proteome</keyword>
<dbReference type="GO" id="GO:0032259">
    <property type="term" value="P:methylation"/>
    <property type="evidence" value="ECO:0007669"/>
    <property type="project" value="UniProtKB-KW"/>
</dbReference>
<sequence>MSAGFPTPMYCHAGRGAFRDVYEPAEDSFLLIDALEKDAERLQLMRPAARCTDDSCSTPRESTSDTADRLCDAVKSTMSNELHYRGGEHPKLS</sequence>
<dbReference type="AlphaFoldDB" id="A0A4U5TYH3"/>
<dbReference type="EMBL" id="CM014078">
    <property type="protein sequence ID" value="TKS66519.1"/>
    <property type="molecule type" value="Genomic_DNA"/>
</dbReference>
<evidence type="ECO:0000313" key="1">
    <source>
        <dbReference type="EMBL" id="TKS66519.1"/>
    </source>
</evidence>
<dbReference type="GO" id="GO:0008168">
    <property type="term" value="F:methyltransferase activity"/>
    <property type="evidence" value="ECO:0007669"/>
    <property type="project" value="UniProtKB-KW"/>
</dbReference>
<dbReference type="STRING" id="240159.A0A4U5TYH3"/>
<gene>
    <name evidence="1" type="ORF">D9C73_000576</name>
</gene>
<accession>A0A4U5TYH3</accession>
<keyword evidence="1" id="KW-0489">Methyltransferase</keyword>
<reference evidence="1 2" key="1">
    <citation type="submission" date="2019-01" db="EMBL/GenBank/DDBJ databases">
        <title>Genome Assembly of Collichthys lucidus.</title>
        <authorList>
            <person name="Cai M."/>
            <person name="Xiao S."/>
        </authorList>
    </citation>
    <scope>NUCLEOTIDE SEQUENCE [LARGE SCALE GENOMIC DNA]</scope>
    <source>
        <strain evidence="1">JT15FE1705JMU</strain>
        <tissue evidence="1">Muscle</tissue>
    </source>
</reference>
<organism evidence="1 2">
    <name type="scientific">Collichthys lucidus</name>
    <name type="common">Big head croaker</name>
    <name type="synonym">Sciaena lucida</name>
    <dbReference type="NCBI Taxonomy" id="240159"/>
    <lineage>
        <taxon>Eukaryota</taxon>
        <taxon>Metazoa</taxon>
        <taxon>Chordata</taxon>
        <taxon>Craniata</taxon>
        <taxon>Vertebrata</taxon>
        <taxon>Euteleostomi</taxon>
        <taxon>Actinopterygii</taxon>
        <taxon>Neopterygii</taxon>
        <taxon>Teleostei</taxon>
        <taxon>Neoteleostei</taxon>
        <taxon>Acanthomorphata</taxon>
        <taxon>Eupercaria</taxon>
        <taxon>Sciaenidae</taxon>
        <taxon>Collichthys</taxon>
    </lineage>
</organism>
<name>A0A4U5TYH3_COLLU</name>
<dbReference type="Proteomes" id="UP000298787">
    <property type="component" value="Chromosome 1"/>
</dbReference>